<reference evidence="2 3" key="2">
    <citation type="submission" date="2018-11" db="EMBL/GenBank/DDBJ databases">
        <authorList>
            <consortium name="Pathogen Informatics"/>
        </authorList>
    </citation>
    <scope>NUCLEOTIDE SEQUENCE [LARGE SCALE GENOMIC DNA]</scope>
</reference>
<reference evidence="4" key="1">
    <citation type="submission" date="2016-04" db="UniProtKB">
        <authorList>
            <consortium name="WormBaseParasite"/>
        </authorList>
    </citation>
    <scope>IDENTIFICATION</scope>
</reference>
<organism evidence="4">
    <name type="scientific">Nippostrongylus brasiliensis</name>
    <name type="common">Rat hookworm</name>
    <dbReference type="NCBI Taxonomy" id="27835"/>
    <lineage>
        <taxon>Eukaryota</taxon>
        <taxon>Metazoa</taxon>
        <taxon>Ecdysozoa</taxon>
        <taxon>Nematoda</taxon>
        <taxon>Chromadorea</taxon>
        <taxon>Rhabditida</taxon>
        <taxon>Rhabditina</taxon>
        <taxon>Rhabditomorpha</taxon>
        <taxon>Strongyloidea</taxon>
        <taxon>Heligmosomidae</taxon>
        <taxon>Nippostrongylus</taxon>
    </lineage>
</organism>
<feature type="region of interest" description="Disordered" evidence="1">
    <location>
        <begin position="1"/>
        <end position="26"/>
    </location>
</feature>
<evidence type="ECO:0000256" key="1">
    <source>
        <dbReference type="SAM" id="MobiDB-lite"/>
    </source>
</evidence>
<protein>
    <submittedName>
        <fullName evidence="4">Transposase</fullName>
    </submittedName>
</protein>
<keyword evidence="3" id="KW-1185">Reference proteome</keyword>
<proteinExistence type="predicted"/>
<name>A0A158QX52_NIPBR</name>
<sequence length="102" mass="11198">MVDDAGGNVGLPLDRQAGKGRRKGKPLGFQLHINSPLAMVWESKSLASINILFVYAAISAEKQRVWCDHFELPQTSIYPGRNTDDSLLDGVVWARSSATREA</sequence>
<accession>A0A158QX52</accession>
<dbReference type="AlphaFoldDB" id="A0A158QX52"/>
<dbReference type="WBParaSite" id="NBR_0000622401-mRNA-1">
    <property type="protein sequence ID" value="NBR_0000622401-mRNA-1"/>
    <property type="gene ID" value="NBR_0000622401"/>
</dbReference>
<gene>
    <name evidence="2" type="ORF">NBR_LOCUS6225</name>
</gene>
<dbReference type="Proteomes" id="UP000271162">
    <property type="component" value="Unassembled WGS sequence"/>
</dbReference>
<dbReference type="EMBL" id="UYSL01019786">
    <property type="protein sequence ID" value="VDL69814.1"/>
    <property type="molecule type" value="Genomic_DNA"/>
</dbReference>
<evidence type="ECO:0000313" key="4">
    <source>
        <dbReference type="WBParaSite" id="NBR_0000622401-mRNA-1"/>
    </source>
</evidence>
<evidence type="ECO:0000313" key="2">
    <source>
        <dbReference type="EMBL" id="VDL69814.1"/>
    </source>
</evidence>
<evidence type="ECO:0000313" key="3">
    <source>
        <dbReference type="Proteomes" id="UP000271162"/>
    </source>
</evidence>